<evidence type="ECO:0000256" key="7">
    <source>
        <dbReference type="ARBA" id="ARBA00022692"/>
    </source>
</evidence>
<evidence type="ECO:0000256" key="8">
    <source>
        <dbReference type="ARBA" id="ARBA00022989"/>
    </source>
</evidence>
<feature type="transmembrane region" description="Helical" evidence="10">
    <location>
        <begin position="109"/>
        <end position="127"/>
    </location>
</feature>
<dbReference type="PANTHER" id="PTHR12714:SF9">
    <property type="entry name" value="PROTEIN-S-ISOPRENYLCYSTEINE O-METHYLTRANSFERASE"/>
    <property type="match status" value="1"/>
</dbReference>
<feature type="transmembrane region" description="Helical" evidence="10">
    <location>
        <begin position="81"/>
        <end position="102"/>
    </location>
</feature>
<keyword evidence="6 10" id="KW-0949">S-adenosyl-L-methionine</keyword>
<dbReference type="GeneID" id="39733118"/>
<feature type="transmembrane region" description="Helical" evidence="10">
    <location>
        <begin position="6"/>
        <end position="27"/>
    </location>
</feature>
<evidence type="ECO:0000256" key="4">
    <source>
        <dbReference type="ARBA" id="ARBA00022603"/>
    </source>
</evidence>
<dbReference type="GO" id="GO:0005789">
    <property type="term" value="C:endoplasmic reticulum membrane"/>
    <property type="evidence" value="ECO:0007669"/>
    <property type="project" value="UniProtKB-SubCell"/>
</dbReference>
<dbReference type="EMBL" id="CVMV01000083">
    <property type="protein sequence ID" value="CRG97005.1"/>
    <property type="molecule type" value="Genomic_DNA"/>
</dbReference>
<protein>
    <recommendedName>
        <fullName evidence="3 10">Protein-S-isoprenylcysteine O-methyltransferase</fullName>
        <ecNumber evidence="3 10">2.1.1.100</ecNumber>
    </recommendedName>
</protein>
<feature type="transmembrane region" description="Helical" evidence="10">
    <location>
        <begin position="147"/>
        <end position="170"/>
    </location>
</feature>
<evidence type="ECO:0000256" key="2">
    <source>
        <dbReference type="ARBA" id="ARBA00009140"/>
    </source>
</evidence>
<keyword evidence="9 10" id="KW-0472">Membrane</keyword>
<organism evidence="11 12">
    <name type="scientific">Plasmodium gallinaceum</name>
    <dbReference type="NCBI Taxonomy" id="5849"/>
    <lineage>
        <taxon>Eukaryota</taxon>
        <taxon>Sar</taxon>
        <taxon>Alveolata</taxon>
        <taxon>Apicomplexa</taxon>
        <taxon>Aconoidasida</taxon>
        <taxon>Haemosporida</taxon>
        <taxon>Plasmodiidae</taxon>
        <taxon>Plasmodium</taxon>
        <taxon>Plasmodium (Haemamoeba)</taxon>
    </lineage>
</organism>
<keyword evidence="7 10" id="KW-0812">Transmembrane</keyword>
<dbReference type="PANTHER" id="PTHR12714">
    <property type="entry name" value="PROTEIN-S ISOPRENYLCYSTEINE O-METHYLTRANSFERASE"/>
    <property type="match status" value="1"/>
</dbReference>
<keyword evidence="8 10" id="KW-1133">Transmembrane helix</keyword>
<gene>
    <name evidence="11" type="ORF">PGAL8A_00458500</name>
</gene>
<keyword evidence="4 10" id="KW-0489">Methyltransferase</keyword>
<feature type="transmembrane region" description="Helical" evidence="10">
    <location>
        <begin position="437"/>
        <end position="465"/>
    </location>
</feature>
<feature type="transmembrane region" description="Helical" evidence="10">
    <location>
        <begin position="369"/>
        <end position="393"/>
    </location>
</feature>
<dbReference type="VEuPathDB" id="PlasmoDB:PGAL8A_00458500"/>
<dbReference type="EC" id="2.1.1.100" evidence="3 10"/>
<dbReference type="InterPro" id="IPR007269">
    <property type="entry name" value="ICMT_MeTrfase"/>
</dbReference>
<comment type="similarity">
    <text evidence="2 10">Belongs to the class VI-like SAM-binding methyltransferase superfamily. Isoprenylcysteine carboxyl methyltransferase family.</text>
</comment>
<evidence type="ECO:0000256" key="5">
    <source>
        <dbReference type="ARBA" id="ARBA00022679"/>
    </source>
</evidence>
<dbReference type="RefSeq" id="XP_028529808.1">
    <property type="nucleotide sequence ID" value="XM_028673347.1"/>
</dbReference>
<accession>A0A1J1H151</accession>
<dbReference type="AlphaFoldDB" id="A0A1J1H151"/>
<keyword evidence="5 11" id="KW-0808">Transferase</keyword>
<feature type="transmembrane region" description="Helical" evidence="10">
    <location>
        <begin position="39"/>
        <end position="61"/>
    </location>
</feature>
<evidence type="ECO:0000256" key="10">
    <source>
        <dbReference type="RuleBase" id="RU362022"/>
    </source>
</evidence>
<dbReference type="PROSITE" id="PS51564">
    <property type="entry name" value="SAM_ICMT"/>
    <property type="match status" value="1"/>
</dbReference>
<dbReference type="Gene3D" id="1.20.120.1630">
    <property type="match status" value="1"/>
</dbReference>
<name>A0A1J1H151_PLAGA</name>
<dbReference type="OMA" id="GLYKYMR"/>
<dbReference type="GO" id="GO:0004671">
    <property type="term" value="F:protein C-terminal S-isoprenylcysteine carboxyl O-methyltransferase activity"/>
    <property type="evidence" value="ECO:0007669"/>
    <property type="project" value="UniProtKB-EC"/>
</dbReference>
<reference evidence="11" key="1">
    <citation type="submission" date="2015-04" db="EMBL/GenBank/DDBJ databases">
        <authorList>
            <consortium name="Pathogen Informatics"/>
        </authorList>
    </citation>
    <scope>NUCLEOTIDE SEQUENCE [LARGE SCALE GENOMIC DNA]</scope>
    <source>
        <strain evidence="11">8A</strain>
    </source>
</reference>
<evidence type="ECO:0000256" key="3">
    <source>
        <dbReference type="ARBA" id="ARBA00012151"/>
    </source>
</evidence>
<dbReference type="OrthoDB" id="422086at2759"/>
<evidence type="ECO:0000313" key="12">
    <source>
        <dbReference type="Proteomes" id="UP000220797"/>
    </source>
</evidence>
<evidence type="ECO:0000256" key="9">
    <source>
        <dbReference type="ARBA" id="ARBA00023136"/>
    </source>
</evidence>
<proteinExistence type="inferred from homology"/>
<comment type="caution">
    <text evidence="11">The sequence shown here is derived from an EMBL/GenBank/DDBJ whole genome shotgun (WGS) entry which is preliminary data.</text>
</comment>
<dbReference type="Proteomes" id="UP000220797">
    <property type="component" value="Unassembled WGS sequence"/>
</dbReference>
<keyword evidence="12" id="KW-1185">Reference proteome</keyword>
<dbReference type="InterPro" id="IPR025770">
    <property type="entry name" value="PPMT_MeTrfase"/>
</dbReference>
<evidence type="ECO:0000256" key="6">
    <source>
        <dbReference type="ARBA" id="ARBA00022691"/>
    </source>
</evidence>
<sequence>MNITRYVILTFLLYTIILNYKIFIYLINTNLYELMEKKNLYKIFGYYLHNFLDYGFISIYITVGFLPNKNVYMKQSKSNYIFAKILLVYFLFFFLHFTINIFNNFPLNIFYLVITIFHLSEFFLSFLHNKDNHNFYNFLVNPNRLYVYFFICTLIEYYAKIFLFVILSIFEKNINKKFLHKALLFNLFFLKNYIENYGNCSYSYFNAIKVDNFNLSDTKEMSERIEIFKNCKYYNNQIMDIHLSKRKMLKENHLTCLLNNLFIRDTSDKKILLHNNEEIEYNEFKRKTNENYKTTEKYKNIKDNTGIFTYGKCIFGNITFKNIIDKYMDNLFIKTYDLNDSFFQKIILKYKGIFYKYELPKISKKLYNYYLYVILSSLVLSLIGLFLRLFGIIQCSSNFSFYVLSSHSLRKKNMKKEHHLVKKGLYKYMRHPCYTGWFYYSLFLQLFLFNIFCFFLSFIISWAFLYRTIKIEERNLLKCYNEEYRKYKEETPHIYIPFINNI</sequence>
<evidence type="ECO:0000256" key="1">
    <source>
        <dbReference type="ARBA" id="ARBA00004141"/>
    </source>
</evidence>
<comment type="subcellular location">
    <subcellularLocation>
        <location evidence="10">Endoplasmic reticulum membrane</location>
        <topology evidence="10">Multi-pass membrane protein</topology>
    </subcellularLocation>
    <subcellularLocation>
        <location evidence="1">Membrane</location>
        <topology evidence="1">Multi-pass membrane protein</topology>
    </subcellularLocation>
</comment>
<comment type="catalytic activity">
    <reaction evidence="10">
        <text>[protein]-C-terminal S-[(2E,6E)-farnesyl]-L-cysteine + S-adenosyl-L-methionine = [protein]-C-terminal S-[(2E,6E)-farnesyl]-L-cysteine methyl ester + S-adenosyl-L-homocysteine</text>
        <dbReference type="Rhea" id="RHEA:21672"/>
        <dbReference type="Rhea" id="RHEA-COMP:12125"/>
        <dbReference type="Rhea" id="RHEA-COMP:12126"/>
        <dbReference type="ChEBI" id="CHEBI:57856"/>
        <dbReference type="ChEBI" id="CHEBI:59789"/>
        <dbReference type="ChEBI" id="CHEBI:90510"/>
        <dbReference type="ChEBI" id="CHEBI:90511"/>
        <dbReference type="EC" id="2.1.1.100"/>
    </reaction>
</comment>
<dbReference type="Pfam" id="PF04140">
    <property type="entry name" value="ICMT"/>
    <property type="match status" value="1"/>
</dbReference>
<keyword evidence="10" id="KW-0256">Endoplasmic reticulum</keyword>
<evidence type="ECO:0000313" key="11">
    <source>
        <dbReference type="EMBL" id="CRG97005.1"/>
    </source>
</evidence>
<dbReference type="GO" id="GO:0032259">
    <property type="term" value="P:methylation"/>
    <property type="evidence" value="ECO:0007669"/>
    <property type="project" value="UniProtKB-KW"/>
</dbReference>